<feature type="compositionally biased region" description="Polar residues" evidence="1">
    <location>
        <begin position="128"/>
        <end position="156"/>
    </location>
</feature>
<keyword evidence="3" id="KW-1185">Reference proteome</keyword>
<name>A0A9N9Q6R1_9HELO</name>
<feature type="region of interest" description="Disordered" evidence="1">
    <location>
        <begin position="128"/>
        <end position="172"/>
    </location>
</feature>
<gene>
    <name evidence="2" type="ORF">HYALB_00009406</name>
</gene>
<accession>A0A9N9Q6R1</accession>
<organism evidence="2 3">
    <name type="scientific">Hymenoscyphus albidus</name>
    <dbReference type="NCBI Taxonomy" id="595503"/>
    <lineage>
        <taxon>Eukaryota</taxon>
        <taxon>Fungi</taxon>
        <taxon>Dikarya</taxon>
        <taxon>Ascomycota</taxon>
        <taxon>Pezizomycotina</taxon>
        <taxon>Leotiomycetes</taxon>
        <taxon>Helotiales</taxon>
        <taxon>Helotiaceae</taxon>
        <taxon>Hymenoscyphus</taxon>
    </lineage>
</organism>
<dbReference type="OrthoDB" id="10327546at2759"/>
<proteinExistence type="predicted"/>
<evidence type="ECO:0000313" key="3">
    <source>
        <dbReference type="Proteomes" id="UP000701801"/>
    </source>
</evidence>
<reference evidence="2" key="1">
    <citation type="submission" date="2021-07" db="EMBL/GenBank/DDBJ databases">
        <authorList>
            <person name="Durling M."/>
        </authorList>
    </citation>
    <scope>NUCLEOTIDE SEQUENCE</scope>
</reference>
<evidence type="ECO:0000313" key="2">
    <source>
        <dbReference type="EMBL" id="CAG8975826.1"/>
    </source>
</evidence>
<comment type="caution">
    <text evidence="2">The sequence shown here is derived from an EMBL/GenBank/DDBJ whole genome shotgun (WGS) entry which is preliminary data.</text>
</comment>
<dbReference type="AlphaFoldDB" id="A0A9N9Q6R1"/>
<dbReference type="Proteomes" id="UP000701801">
    <property type="component" value="Unassembled WGS sequence"/>
</dbReference>
<sequence>MSAKAEQWTTEEHVLLAQEARKRELDKKYTWAMAAASMNSEMDRRQREKVTRKLRTYTMSMIGSQYRDLKNIKPNLFQWVVGNEREEGQAGDSLQNEPAGPVAHVNQDLSQGLPILGATASDETFANPTQVQGQEVSQAGASFPLQNPPGQNQVAERTSDEDQPTLGENMPMTSQFTALVDSISPDWGDAEFQPLFAALEATPKIYEPGGEF</sequence>
<dbReference type="EMBL" id="CAJVRM010000152">
    <property type="protein sequence ID" value="CAG8975826.1"/>
    <property type="molecule type" value="Genomic_DNA"/>
</dbReference>
<evidence type="ECO:0000256" key="1">
    <source>
        <dbReference type="SAM" id="MobiDB-lite"/>
    </source>
</evidence>
<protein>
    <submittedName>
        <fullName evidence="2">Uncharacterized protein</fullName>
    </submittedName>
</protein>